<dbReference type="PANTHER" id="PTHR47506">
    <property type="entry name" value="TRANSCRIPTIONAL REGULATORY PROTEIN"/>
    <property type="match status" value="1"/>
</dbReference>
<dbReference type="EMBL" id="MWIH01000003">
    <property type="protein sequence ID" value="OQO93780.1"/>
    <property type="molecule type" value="Genomic_DNA"/>
</dbReference>
<dbReference type="Pfam" id="PF00440">
    <property type="entry name" value="TetR_N"/>
    <property type="match status" value="1"/>
</dbReference>
<evidence type="ECO:0000313" key="6">
    <source>
        <dbReference type="EMBL" id="OQO93780.1"/>
    </source>
</evidence>
<organism evidence="6 7">
    <name type="scientific">Saccharomonospora piscinae</name>
    <dbReference type="NCBI Taxonomy" id="687388"/>
    <lineage>
        <taxon>Bacteria</taxon>
        <taxon>Bacillati</taxon>
        <taxon>Actinomycetota</taxon>
        <taxon>Actinomycetes</taxon>
        <taxon>Pseudonocardiales</taxon>
        <taxon>Pseudonocardiaceae</taxon>
        <taxon>Saccharomonospora</taxon>
    </lineage>
</organism>
<dbReference type="InterPro" id="IPR011075">
    <property type="entry name" value="TetR_C"/>
</dbReference>
<dbReference type="Gene3D" id="1.10.357.10">
    <property type="entry name" value="Tetracycline Repressor, domain 2"/>
    <property type="match status" value="1"/>
</dbReference>
<accession>A0A1V9A9N6</accession>
<keyword evidence="7" id="KW-1185">Reference proteome</keyword>
<reference evidence="6 7" key="1">
    <citation type="submission" date="2017-02" db="EMBL/GenBank/DDBJ databases">
        <title>Draft genome of Saccharomonospora sp. 154.</title>
        <authorList>
            <person name="Alonso-Carmona G.S."/>
            <person name="De La Haba R."/>
            <person name="Vera-Gargallo B."/>
            <person name="Sandoval-Trujillo A.H."/>
            <person name="Ramirez-Duran N."/>
            <person name="Ventosa A."/>
        </authorList>
    </citation>
    <scope>NUCLEOTIDE SEQUENCE [LARGE SCALE GENOMIC DNA]</scope>
    <source>
        <strain evidence="6 7">LRS4.154</strain>
    </source>
</reference>
<dbReference type="InterPro" id="IPR009057">
    <property type="entry name" value="Homeodomain-like_sf"/>
</dbReference>
<dbReference type="PROSITE" id="PS50977">
    <property type="entry name" value="HTH_TETR_2"/>
    <property type="match status" value="1"/>
</dbReference>
<evidence type="ECO:0000256" key="3">
    <source>
        <dbReference type="ARBA" id="ARBA00023163"/>
    </source>
</evidence>
<dbReference type="SUPFAM" id="SSF48498">
    <property type="entry name" value="Tetracyclin repressor-like, C-terminal domain"/>
    <property type="match status" value="1"/>
</dbReference>
<dbReference type="PANTHER" id="PTHR47506:SF1">
    <property type="entry name" value="HTH-TYPE TRANSCRIPTIONAL REGULATOR YJDC"/>
    <property type="match status" value="1"/>
</dbReference>
<dbReference type="Gene3D" id="1.10.10.60">
    <property type="entry name" value="Homeodomain-like"/>
    <property type="match status" value="1"/>
</dbReference>
<feature type="domain" description="HTH tetR-type" evidence="5">
    <location>
        <begin position="6"/>
        <end position="66"/>
    </location>
</feature>
<keyword evidence="2 4" id="KW-0238">DNA-binding</keyword>
<evidence type="ECO:0000313" key="7">
    <source>
        <dbReference type="Proteomes" id="UP000192591"/>
    </source>
</evidence>
<protein>
    <submittedName>
        <fullName evidence="6">TetR family transcriptional regulator</fullName>
    </submittedName>
</protein>
<evidence type="ECO:0000259" key="5">
    <source>
        <dbReference type="PROSITE" id="PS50977"/>
    </source>
</evidence>
<dbReference type="GO" id="GO:0003677">
    <property type="term" value="F:DNA binding"/>
    <property type="evidence" value="ECO:0007669"/>
    <property type="project" value="UniProtKB-UniRule"/>
</dbReference>
<evidence type="ECO:0000256" key="2">
    <source>
        <dbReference type="ARBA" id="ARBA00023125"/>
    </source>
</evidence>
<dbReference type="STRING" id="1962155.B1813_04430"/>
<dbReference type="RefSeq" id="WP_024874297.1">
    <property type="nucleotide sequence ID" value="NZ_AZUM01000001.1"/>
</dbReference>
<dbReference type="Proteomes" id="UP000192591">
    <property type="component" value="Unassembled WGS sequence"/>
</dbReference>
<dbReference type="SUPFAM" id="SSF46689">
    <property type="entry name" value="Homeodomain-like"/>
    <property type="match status" value="1"/>
</dbReference>
<proteinExistence type="predicted"/>
<dbReference type="Pfam" id="PF16925">
    <property type="entry name" value="TetR_C_13"/>
    <property type="match status" value="1"/>
</dbReference>
<keyword evidence="1" id="KW-0805">Transcription regulation</keyword>
<evidence type="ECO:0000256" key="1">
    <source>
        <dbReference type="ARBA" id="ARBA00023015"/>
    </source>
</evidence>
<sequence>MPRPREFDEATAVSGALTAFRAAGYEATSTQELCEATGLGRSSVYNAFGSKHALFRRALRRYFDDTMERYRLLVDEPRPVREIVRTVFTSVIEDEAGPGSRGCFAVNTAAELGGRDPVITEDLRGHAEDIVALFADLVRRGQRDGELDPGADPTAVAEFVHGTVGGLRVLSRTGFGRAALEHMAERALTAL</sequence>
<keyword evidence="3" id="KW-0804">Transcription</keyword>
<feature type="DNA-binding region" description="H-T-H motif" evidence="4">
    <location>
        <begin position="29"/>
        <end position="48"/>
    </location>
</feature>
<gene>
    <name evidence="6" type="ORF">B1813_04430</name>
</gene>
<evidence type="ECO:0000256" key="4">
    <source>
        <dbReference type="PROSITE-ProRule" id="PRU00335"/>
    </source>
</evidence>
<name>A0A1V9A9N6_SACPI</name>
<dbReference type="AlphaFoldDB" id="A0A1V9A9N6"/>
<comment type="caution">
    <text evidence="6">The sequence shown here is derived from an EMBL/GenBank/DDBJ whole genome shotgun (WGS) entry which is preliminary data.</text>
</comment>
<dbReference type="InterPro" id="IPR001647">
    <property type="entry name" value="HTH_TetR"/>
</dbReference>
<dbReference type="OrthoDB" id="9805134at2"/>
<dbReference type="InterPro" id="IPR036271">
    <property type="entry name" value="Tet_transcr_reg_TetR-rel_C_sf"/>
</dbReference>